<dbReference type="GO" id="GO:0051453">
    <property type="term" value="P:regulation of intracellular pH"/>
    <property type="evidence" value="ECO:0007669"/>
    <property type="project" value="TreeGrafter"/>
</dbReference>
<evidence type="ECO:0000313" key="13">
    <source>
        <dbReference type="Proteomes" id="UP000324611"/>
    </source>
</evidence>
<accession>A0A5B2VGE8</accession>
<feature type="transmembrane region" description="Helical" evidence="10">
    <location>
        <begin position="343"/>
        <end position="367"/>
    </location>
</feature>
<dbReference type="Gene3D" id="6.10.140.1330">
    <property type="match status" value="1"/>
</dbReference>
<keyword evidence="9 10" id="KW-0739">Sodium transport</keyword>
<keyword evidence="6 10" id="KW-0915">Sodium</keyword>
<evidence type="ECO:0000256" key="2">
    <source>
        <dbReference type="ARBA" id="ARBA00022448"/>
    </source>
</evidence>
<dbReference type="NCBIfam" id="TIGR00831">
    <property type="entry name" value="a_cpa1"/>
    <property type="match status" value="1"/>
</dbReference>
<name>A0A5B2VGE8_9BACT</name>
<dbReference type="GO" id="GO:0098719">
    <property type="term" value="P:sodium ion import across plasma membrane"/>
    <property type="evidence" value="ECO:0007669"/>
    <property type="project" value="TreeGrafter"/>
</dbReference>
<feature type="transmembrane region" description="Helical" evidence="10">
    <location>
        <begin position="157"/>
        <end position="177"/>
    </location>
</feature>
<feature type="transmembrane region" description="Helical" evidence="10">
    <location>
        <begin position="184"/>
        <end position="205"/>
    </location>
</feature>
<keyword evidence="10" id="KW-0050">Antiport</keyword>
<evidence type="ECO:0000256" key="9">
    <source>
        <dbReference type="ARBA" id="ARBA00023201"/>
    </source>
</evidence>
<dbReference type="GO" id="GO:0015386">
    <property type="term" value="F:potassium:proton antiporter activity"/>
    <property type="evidence" value="ECO:0007669"/>
    <property type="project" value="TreeGrafter"/>
</dbReference>
<dbReference type="PANTHER" id="PTHR10110:SF86">
    <property type="entry name" value="SODIUM_HYDROGEN EXCHANGER 7"/>
    <property type="match status" value="1"/>
</dbReference>
<keyword evidence="7 10" id="KW-0406">Ion transport</keyword>
<dbReference type="InterPro" id="IPR004705">
    <property type="entry name" value="Cation/H_exchanger_CPA1_bac"/>
</dbReference>
<dbReference type="Pfam" id="PF00999">
    <property type="entry name" value="Na_H_Exchanger"/>
    <property type="match status" value="1"/>
</dbReference>
<dbReference type="AlphaFoldDB" id="A0A5B2VGE8"/>
<keyword evidence="3 10" id="KW-1003">Cell membrane</keyword>
<keyword evidence="2 10" id="KW-0813">Transport</keyword>
<evidence type="ECO:0000256" key="1">
    <source>
        <dbReference type="ARBA" id="ARBA00004651"/>
    </source>
</evidence>
<evidence type="ECO:0000256" key="7">
    <source>
        <dbReference type="ARBA" id="ARBA00023065"/>
    </source>
</evidence>
<sequence>MLEANLLIILSLLFVTSMLALLSQRLKISYPILLVLAGLLISFIPKAPVIKMDPDIIFIIFLPPLLYASAWNTSWGDFWRLRRPIGLLSFGLVILTATAVAFFSHWLIPDFSLALGFLLGGIISPPDAVAAASVFQSLKVPKQVVSILEGESLVNDASSLIVFRFALAAIFTGQFVFSEAVGSFFTVVIFGVLIGLAIAHIVYAIHRFLPTTPSIDTALTLISPYLMYLTAEHFHCSGVLAVVSGGLFLSFRSSDIFSYNSRLQANTVWNVLAYLLNGIVFILIGLQLPDIIQGIGEYSLKDCIFFAVAISLLTIVIRILWVFMAAYLPILRSKTIGRPDWKSVFIVGWSGMRGVVSLASALAVPLTLVDGSAFPQRSLVLFITFVVILVTLILQGLSLPVILRFMKLEVEEEGPEQEQEITHRLAEAVIAHLDTHCQQEVMENPVFRRTRERFERIAEAAGNGLMSADATPALMKTHQEMLLEIIAVRRAELKHMHRRQEFTVELIRAKERELDMEEASIRES</sequence>
<dbReference type="InterPro" id="IPR006153">
    <property type="entry name" value="Cation/H_exchanger_TM"/>
</dbReference>
<evidence type="ECO:0000256" key="8">
    <source>
        <dbReference type="ARBA" id="ARBA00023136"/>
    </source>
</evidence>
<reference evidence="12 13" key="2">
    <citation type="submission" date="2019-09" db="EMBL/GenBank/DDBJ databases">
        <authorList>
            <person name="Jin C."/>
        </authorList>
    </citation>
    <scope>NUCLEOTIDE SEQUENCE [LARGE SCALE GENOMIC DNA]</scope>
    <source>
        <strain evidence="12 13">BN140078</strain>
    </source>
</reference>
<feature type="transmembrane region" description="Helical" evidence="10">
    <location>
        <begin position="6"/>
        <end position="23"/>
    </location>
</feature>
<organism evidence="12 13">
    <name type="scientific">Chitinophaga agrisoli</name>
    <dbReference type="NCBI Taxonomy" id="2607653"/>
    <lineage>
        <taxon>Bacteria</taxon>
        <taxon>Pseudomonadati</taxon>
        <taxon>Bacteroidota</taxon>
        <taxon>Chitinophagia</taxon>
        <taxon>Chitinophagales</taxon>
        <taxon>Chitinophagaceae</taxon>
        <taxon>Chitinophaga</taxon>
    </lineage>
</organism>
<feature type="transmembrane region" description="Helical" evidence="10">
    <location>
        <begin position="225"/>
        <end position="251"/>
    </location>
</feature>
<feature type="transmembrane region" description="Helical" evidence="10">
    <location>
        <begin position="30"/>
        <end position="50"/>
    </location>
</feature>
<comment type="similarity">
    <text evidence="10">Belongs to the monovalent cation:proton antiporter 1 (CPA1) transporter (TC 2.A.36) family.</text>
</comment>
<comment type="subcellular location">
    <subcellularLocation>
        <location evidence="1 10">Cell membrane</location>
        <topology evidence="1 10">Multi-pass membrane protein</topology>
    </subcellularLocation>
</comment>
<keyword evidence="13" id="KW-1185">Reference proteome</keyword>
<evidence type="ECO:0000313" key="12">
    <source>
        <dbReference type="EMBL" id="KAA2238633.1"/>
    </source>
</evidence>
<dbReference type="PANTHER" id="PTHR10110">
    <property type="entry name" value="SODIUM/HYDROGEN EXCHANGER"/>
    <property type="match status" value="1"/>
</dbReference>
<proteinExistence type="inferred from homology"/>
<evidence type="ECO:0000256" key="6">
    <source>
        <dbReference type="ARBA" id="ARBA00023053"/>
    </source>
</evidence>
<dbReference type="InterPro" id="IPR018422">
    <property type="entry name" value="Cation/H_exchanger_CPA1"/>
</dbReference>
<feature type="transmembrane region" description="Helical" evidence="10">
    <location>
        <begin position="56"/>
        <end position="73"/>
    </location>
</feature>
<keyword evidence="4 10" id="KW-0812">Transmembrane</keyword>
<keyword evidence="8 10" id="KW-0472">Membrane</keyword>
<evidence type="ECO:0000256" key="5">
    <source>
        <dbReference type="ARBA" id="ARBA00022989"/>
    </source>
</evidence>
<feature type="transmembrane region" description="Helical" evidence="10">
    <location>
        <begin position="85"/>
        <end position="108"/>
    </location>
</feature>
<dbReference type="EMBL" id="VUOC01000004">
    <property type="protein sequence ID" value="KAA2238633.1"/>
    <property type="molecule type" value="Genomic_DNA"/>
</dbReference>
<dbReference type="Proteomes" id="UP000324611">
    <property type="component" value="Unassembled WGS sequence"/>
</dbReference>
<protein>
    <submittedName>
        <fullName evidence="12">Na+/H+ antiporter</fullName>
    </submittedName>
</protein>
<feature type="transmembrane region" description="Helical" evidence="10">
    <location>
        <begin position="304"/>
        <end position="331"/>
    </location>
</feature>
<evidence type="ECO:0000256" key="4">
    <source>
        <dbReference type="ARBA" id="ARBA00022692"/>
    </source>
</evidence>
<dbReference type="RefSeq" id="WP_149839812.1">
    <property type="nucleotide sequence ID" value="NZ_VUOC01000004.1"/>
</dbReference>
<feature type="domain" description="Cation/H+ exchanger transmembrane" evidence="11">
    <location>
        <begin position="16"/>
        <end position="404"/>
    </location>
</feature>
<evidence type="ECO:0000256" key="10">
    <source>
        <dbReference type="RuleBase" id="RU366002"/>
    </source>
</evidence>
<comment type="caution">
    <text evidence="12">The sequence shown here is derived from an EMBL/GenBank/DDBJ whole genome shotgun (WGS) entry which is preliminary data.</text>
</comment>
<feature type="transmembrane region" description="Helical" evidence="10">
    <location>
        <begin position="379"/>
        <end position="403"/>
    </location>
</feature>
<feature type="transmembrane region" description="Helical" evidence="10">
    <location>
        <begin position="271"/>
        <end position="292"/>
    </location>
</feature>
<reference evidence="12 13" key="1">
    <citation type="submission" date="2019-09" db="EMBL/GenBank/DDBJ databases">
        <title>Chitinophaga ginsengihumi sp. nov., isolated from soil of ginseng rhizosphere.</title>
        <authorList>
            <person name="Lee J."/>
        </authorList>
    </citation>
    <scope>NUCLEOTIDE SEQUENCE [LARGE SCALE GENOMIC DNA]</scope>
    <source>
        <strain evidence="12 13">BN140078</strain>
    </source>
</reference>
<evidence type="ECO:0000259" key="11">
    <source>
        <dbReference type="Pfam" id="PF00999"/>
    </source>
</evidence>
<dbReference type="GO" id="GO:0015385">
    <property type="term" value="F:sodium:proton antiporter activity"/>
    <property type="evidence" value="ECO:0007669"/>
    <property type="project" value="InterPro"/>
</dbReference>
<evidence type="ECO:0000256" key="3">
    <source>
        <dbReference type="ARBA" id="ARBA00022475"/>
    </source>
</evidence>
<comment type="function">
    <text evidence="10">Na(+)/H(+) antiporter that extrudes sodium in exchange for external protons.</text>
</comment>
<dbReference type="GO" id="GO:0005886">
    <property type="term" value="C:plasma membrane"/>
    <property type="evidence" value="ECO:0007669"/>
    <property type="project" value="UniProtKB-SubCell"/>
</dbReference>
<keyword evidence="5 10" id="KW-1133">Transmembrane helix</keyword>
<gene>
    <name evidence="12" type="ORF">F0L74_20630</name>
</gene>